<accession>A0A5J4P6C8</accession>
<reference evidence="1" key="1">
    <citation type="submission" date="2019-03" db="EMBL/GenBank/DDBJ databases">
        <title>Single cell metagenomics reveals metabolic interactions within the superorganism composed of flagellate Streblomastix strix and complex community of Bacteroidetes bacteria on its surface.</title>
        <authorList>
            <person name="Treitli S.C."/>
            <person name="Kolisko M."/>
            <person name="Husnik F."/>
            <person name="Keeling P."/>
            <person name="Hampl V."/>
        </authorList>
    </citation>
    <scope>NUCLEOTIDE SEQUENCE</scope>
    <source>
        <strain evidence="1">STM</strain>
    </source>
</reference>
<dbReference type="AlphaFoldDB" id="A0A5J4P6C8"/>
<sequence length="30" mass="3598">TGTVYISYARTLSQTNQFQEKNKWYENLTL</sequence>
<dbReference type="EMBL" id="SNRY01011357">
    <property type="protein sequence ID" value="KAA6304628.1"/>
    <property type="molecule type" value="Genomic_DNA"/>
</dbReference>
<evidence type="ECO:0000313" key="1">
    <source>
        <dbReference type="EMBL" id="KAA6304628.1"/>
    </source>
</evidence>
<comment type="caution">
    <text evidence="1">The sequence shown here is derived from an EMBL/GenBank/DDBJ whole genome shotgun (WGS) entry which is preliminary data.</text>
</comment>
<organism evidence="1">
    <name type="scientific">termite gut metagenome</name>
    <dbReference type="NCBI Taxonomy" id="433724"/>
    <lineage>
        <taxon>unclassified sequences</taxon>
        <taxon>metagenomes</taxon>
        <taxon>organismal metagenomes</taxon>
    </lineage>
</organism>
<name>A0A5J4P6C8_9ZZZZ</name>
<proteinExistence type="predicted"/>
<feature type="non-terminal residue" evidence="1">
    <location>
        <position position="1"/>
    </location>
</feature>
<gene>
    <name evidence="1" type="ORF">EZS27_043724</name>
</gene>
<protein>
    <submittedName>
        <fullName evidence="1">Uncharacterized protein</fullName>
    </submittedName>
</protein>